<keyword evidence="3" id="KW-1185">Reference proteome</keyword>
<sequence length="314" mass="36140">MEYKTILYIGLIVLGILSLFFLLLALGFDTKRIQGRFKASSEMKAKKYSDFLLKKSFFKKYHFLLLTTVPGYKVQHFATILYSQFVLFVFLSVILRVLLETWKLSLFSALFFSILLPLIFMSIQLMKIKDSVYETIGDAIEVLLQSYRKHNYNMLYALKDLTDSTHGPLKSIFTSLFIRMHGTEKDQDYASEVFAFQIGKNWGIILSRSILKSIKEGINVEITLEHILEDLSNFNKINRKSKTKGREATFLGFLPIPLTFLFIFLGDKYLIPGGNVYYYHFGTPLGLKVFIITMILGAINLVMAYILNKSKQGL</sequence>
<dbReference type="EMBL" id="MLQQ01000044">
    <property type="protein sequence ID" value="OIJ09459.1"/>
    <property type="molecule type" value="Genomic_DNA"/>
</dbReference>
<dbReference type="OrthoDB" id="2942764at2"/>
<feature type="transmembrane region" description="Helical" evidence="1">
    <location>
        <begin position="80"/>
        <end position="99"/>
    </location>
</feature>
<evidence type="ECO:0000313" key="3">
    <source>
        <dbReference type="Proteomes" id="UP000180098"/>
    </source>
</evidence>
<proteinExistence type="predicted"/>
<comment type="caution">
    <text evidence="2">The sequence shown here is derived from an EMBL/GenBank/DDBJ whole genome shotgun (WGS) entry which is preliminary data.</text>
</comment>
<accession>A0A1S2LAF5</accession>
<reference evidence="2 3" key="1">
    <citation type="submission" date="2016-10" db="EMBL/GenBank/DDBJ databases">
        <title>Draft genome sequences of four alkaliphilic bacteria belonging to the Anaerobacillus genus.</title>
        <authorList>
            <person name="Bassil N.M."/>
            <person name="Lloyd J.R."/>
        </authorList>
    </citation>
    <scope>NUCLEOTIDE SEQUENCE [LARGE SCALE GENOMIC DNA]</scope>
    <source>
        <strain evidence="2 3">DSM 15340</strain>
    </source>
</reference>
<dbReference type="RefSeq" id="WP_071314484.1">
    <property type="nucleotide sequence ID" value="NZ_MLQQ01000044.1"/>
</dbReference>
<evidence type="ECO:0008006" key="4">
    <source>
        <dbReference type="Google" id="ProtNLM"/>
    </source>
</evidence>
<evidence type="ECO:0000313" key="2">
    <source>
        <dbReference type="EMBL" id="OIJ09459.1"/>
    </source>
</evidence>
<organism evidence="2 3">
    <name type="scientific">Anaerobacillus arseniciselenatis</name>
    <dbReference type="NCBI Taxonomy" id="85682"/>
    <lineage>
        <taxon>Bacteria</taxon>
        <taxon>Bacillati</taxon>
        <taxon>Bacillota</taxon>
        <taxon>Bacilli</taxon>
        <taxon>Bacillales</taxon>
        <taxon>Bacillaceae</taxon>
        <taxon>Anaerobacillus</taxon>
    </lineage>
</organism>
<feature type="transmembrane region" description="Helical" evidence="1">
    <location>
        <begin position="105"/>
        <end position="123"/>
    </location>
</feature>
<feature type="transmembrane region" description="Helical" evidence="1">
    <location>
        <begin position="6"/>
        <end position="28"/>
    </location>
</feature>
<dbReference type="AlphaFoldDB" id="A0A1S2LAF5"/>
<feature type="transmembrane region" description="Helical" evidence="1">
    <location>
        <begin position="248"/>
        <end position="265"/>
    </location>
</feature>
<name>A0A1S2LAF5_9BACI</name>
<evidence type="ECO:0000256" key="1">
    <source>
        <dbReference type="SAM" id="Phobius"/>
    </source>
</evidence>
<feature type="transmembrane region" description="Helical" evidence="1">
    <location>
        <begin position="285"/>
        <end position="307"/>
    </location>
</feature>
<keyword evidence="1" id="KW-0472">Membrane</keyword>
<dbReference type="Proteomes" id="UP000180098">
    <property type="component" value="Unassembled WGS sequence"/>
</dbReference>
<protein>
    <recommendedName>
        <fullName evidence="4">Type II secretion system protein GspF domain-containing protein</fullName>
    </recommendedName>
</protein>
<gene>
    <name evidence="2" type="ORF">BKP35_16525</name>
</gene>
<keyword evidence="1" id="KW-0812">Transmembrane</keyword>
<keyword evidence="1" id="KW-1133">Transmembrane helix</keyword>